<dbReference type="RefSeq" id="WP_103906954.1">
    <property type="nucleotide sequence ID" value="NZ_CP049246.1"/>
</dbReference>
<name>A0A1H6AWX3_9SPHI</name>
<reference evidence="3" key="1">
    <citation type="submission" date="2016-10" db="EMBL/GenBank/DDBJ databases">
        <authorList>
            <person name="Varghese N."/>
            <person name="Submissions S."/>
        </authorList>
    </citation>
    <scope>NUCLEOTIDE SEQUENCE [LARGE SCALE GENOMIC DNA]</scope>
    <source>
        <strain evidence="3">DSM 22361</strain>
    </source>
</reference>
<dbReference type="Pfam" id="PF14060">
    <property type="entry name" value="DUF4252"/>
    <property type="match status" value="1"/>
</dbReference>
<evidence type="ECO:0000256" key="1">
    <source>
        <dbReference type="SAM" id="MobiDB-lite"/>
    </source>
</evidence>
<dbReference type="AlphaFoldDB" id="A0A1H6AWX3"/>
<evidence type="ECO:0008006" key="4">
    <source>
        <dbReference type="Google" id="ProtNLM"/>
    </source>
</evidence>
<evidence type="ECO:0000313" key="2">
    <source>
        <dbReference type="EMBL" id="SEG53098.1"/>
    </source>
</evidence>
<organism evidence="2 3">
    <name type="scientific">Sphingobacterium lactis</name>
    <dbReference type="NCBI Taxonomy" id="797291"/>
    <lineage>
        <taxon>Bacteria</taxon>
        <taxon>Pseudomonadati</taxon>
        <taxon>Bacteroidota</taxon>
        <taxon>Sphingobacteriia</taxon>
        <taxon>Sphingobacteriales</taxon>
        <taxon>Sphingobacteriaceae</taxon>
        <taxon>Sphingobacterium</taxon>
    </lineage>
</organism>
<accession>A0A1H6AWX3</accession>
<dbReference type="Proteomes" id="UP000236731">
    <property type="component" value="Unassembled WGS sequence"/>
</dbReference>
<proteinExistence type="predicted"/>
<dbReference type="InterPro" id="IPR025348">
    <property type="entry name" value="DUF4252"/>
</dbReference>
<dbReference type="EMBL" id="FNUT01000009">
    <property type="protein sequence ID" value="SEG53098.1"/>
    <property type="molecule type" value="Genomic_DNA"/>
</dbReference>
<dbReference type="OrthoDB" id="1451277at2"/>
<dbReference type="PROSITE" id="PS51257">
    <property type="entry name" value="PROKAR_LIPOPROTEIN"/>
    <property type="match status" value="1"/>
</dbReference>
<feature type="compositionally biased region" description="Basic and acidic residues" evidence="1">
    <location>
        <begin position="168"/>
        <end position="178"/>
    </location>
</feature>
<protein>
    <recommendedName>
        <fullName evidence="4">DUF4252 domain-containing protein</fullName>
    </recommendedName>
</protein>
<gene>
    <name evidence="2" type="ORF">SAMN05421877_10927</name>
</gene>
<evidence type="ECO:0000313" key="3">
    <source>
        <dbReference type="Proteomes" id="UP000236731"/>
    </source>
</evidence>
<keyword evidence="3" id="KW-1185">Reference proteome</keyword>
<feature type="region of interest" description="Disordered" evidence="1">
    <location>
        <begin position="168"/>
        <end position="189"/>
    </location>
</feature>
<sequence length="189" mass="21174">MKRYIGLLLIALSVFSLQSCMIKRGANMDFAKGTHLAKEAEVVSIRVPGILMKAFIRSEIKELREDDPALAMALKKIKKLKFMAVSGGGKSGLHNKFNQYLADNNFEELMSLYSDGSKISINTRTKGDRIKQIMLGITDEDDHVFVDVKSDIDLNELNELIAHYEEVQEKKSQEKSTEQLEAEVVAGAH</sequence>